<protein>
    <submittedName>
        <fullName evidence="2">Uncharacterized protein</fullName>
    </submittedName>
</protein>
<evidence type="ECO:0000313" key="2">
    <source>
        <dbReference type="EMBL" id="VVD31378.1"/>
    </source>
</evidence>
<keyword evidence="1" id="KW-0472">Membrane</keyword>
<gene>
    <name evidence="2" type="ORF">PDMSB3_0075</name>
</gene>
<dbReference type="EMBL" id="LR699554">
    <property type="protein sequence ID" value="VVD31378.1"/>
    <property type="molecule type" value="Genomic_DNA"/>
</dbReference>
<proteinExistence type="predicted"/>
<dbReference type="AlphaFoldDB" id="A0A5Q4ZLV8"/>
<dbReference type="KEGG" id="pdio:PDMSB3_0075.1"/>
<organism evidence="2 3">
    <name type="scientific">Paraburkholderia dioscoreae</name>
    <dbReference type="NCBI Taxonomy" id="2604047"/>
    <lineage>
        <taxon>Bacteria</taxon>
        <taxon>Pseudomonadati</taxon>
        <taxon>Pseudomonadota</taxon>
        <taxon>Betaproteobacteria</taxon>
        <taxon>Burkholderiales</taxon>
        <taxon>Burkholderiaceae</taxon>
        <taxon>Paraburkholderia</taxon>
    </lineage>
</organism>
<feature type="transmembrane region" description="Helical" evidence="1">
    <location>
        <begin position="56"/>
        <end position="75"/>
    </location>
</feature>
<keyword evidence="1" id="KW-1133">Transmembrane helix</keyword>
<accession>A0A5Q4ZLV8</accession>
<reference evidence="2 3" key="1">
    <citation type="submission" date="2019-08" db="EMBL/GenBank/DDBJ databases">
        <authorList>
            <person name="Herpell B J."/>
        </authorList>
    </citation>
    <scope>NUCLEOTIDE SEQUENCE [LARGE SCALE GENOMIC DNA]</scope>
    <source>
        <strain evidence="3">Msb3</strain>
    </source>
</reference>
<evidence type="ECO:0000313" key="3">
    <source>
        <dbReference type="Proteomes" id="UP000325811"/>
    </source>
</evidence>
<name>A0A5Q4ZLV8_9BURK</name>
<evidence type="ECO:0000256" key="1">
    <source>
        <dbReference type="SAM" id="Phobius"/>
    </source>
</evidence>
<sequence length="103" mass="11318">MCLVISCFAVYTFLPTLLKAMDLNSDSGADFLLNGFLVPGASIDIWLTIKLPRRVFLISAFAIFTLNMLTISKLVGVSPPEHGRISRVADCHILERGDLSHVI</sequence>
<keyword evidence="1" id="KW-0812">Transmembrane</keyword>
<keyword evidence="3" id="KW-1185">Reference proteome</keyword>
<dbReference type="Proteomes" id="UP000325811">
    <property type="component" value="Chromosome II"/>
</dbReference>